<reference evidence="1" key="1">
    <citation type="submission" date="2020-08" db="EMBL/GenBank/DDBJ databases">
        <title>A bifunctional nitrone conjugated secondary metabolite targeting the ribosome.</title>
        <authorList>
            <person name="Limbrick E.M."/>
            <person name="Graf M."/>
            <person name="Derewacz D.K."/>
            <person name="Nguyen F."/>
            <person name="Spraggins J.M."/>
            <person name="Wieland M."/>
            <person name="Ynigez-Gutierrez A.E."/>
            <person name="Reisman B.J."/>
            <person name="Zinshteyn B."/>
            <person name="McCulloch K."/>
            <person name="Iverson T.M."/>
            <person name="Green R."/>
            <person name="Wilson D.N."/>
            <person name="Bachmann B.O."/>
        </authorList>
    </citation>
    <scope>NUCLEOTIDE SEQUENCE</scope>
    <source>
        <strain evidence="1">Africana</strain>
    </source>
</reference>
<organism evidence="1">
    <name type="scientific">Micromonospora carbonacea</name>
    <dbReference type="NCBI Taxonomy" id="47853"/>
    <lineage>
        <taxon>Bacteria</taxon>
        <taxon>Bacillati</taxon>
        <taxon>Actinomycetota</taxon>
        <taxon>Actinomycetes</taxon>
        <taxon>Micromonosporales</taxon>
        <taxon>Micromonosporaceae</taxon>
        <taxon>Micromonospora</taxon>
    </lineage>
</organism>
<sequence>MITDPFPTETTGVTRADIDHYAARLHDATHGPDCDCREQVHRQFRSYVSAIIVWLAADGRLS</sequence>
<gene>
    <name evidence="1" type="ORF">HZU44_25345</name>
</gene>
<evidence type="ECO:0000313" key="1">
    <source>
        <dbReference type="EMBL" id="QLJ98027.1"/>
    </source>
</evidence>
<protein>
    <submittedName>
        <fullName evidence="1">Uncharacterized protein</fullName>
    </submittedName>
</protein>
<dbReference type="EMBL" id="CP058905">
    <property type="protein sequence ID" value="QLJ98027.1"/>
    <property type="molecule type" value="Genomic_DNA"/>
</dbReference>
<proteinExistence type="predicted"/>
<name>A0A7D6C6R7_9ACTN</name>
<accession>A0A7D6C6R7</accession>
<dbReference type="AlphaFoldDB" id="A0A7D6C6R7"/>